<organism evidence="2">
    <name type="scientific">mine drainage metagenome</name>
    <dbReference type="NCBI Taxonomy" id="410659"/>
    <lineage>
        <taxon>unclassified sequences</taxon>
        <taxon>metagenomes</taxon>
        <taxon>ecological metagenomes</taxon>
    </lineage>
</organism>
<dbReference type="CDD" id="cd00158">
    <property type="entry name" value="RHOD"/>
    <property type="match status" value="1"/>
</dbReference>
<comment type="caution">
    <text evidence="2">The sequence shown here is derived from an EMBL/GenBank/DDBJ whole genome shotgun (WGS) entry which is preliminary data.</text>
</comment>
<name>A0A1J5R1F9_9ZZZZ</name>
<dbReference type="SMART" id="SM00450">
    <property type="entry name" value="RHOD"/>
    <property type="match status" value="1"/>
</dbReference>
<dbReference type="Pfam" id="PF00581">
    <property type="entry name" value="Rhodanese"/>
    <property type="match status" value="1"/>
</dbReference>
<dbReference type="InterPro" id="IPR036873">
    <property type="entry name" value="Rhodanese-like_dom_sf"/>
</dbReference>
<feature type="domain" description="Rhodanese" evidence="1">
    <location>
        <begin position="18"/>
        <end position="106"/>
    </location>
</feature>
<protein>
    <submittedName>
        <fullName evidence="2">Putative adenylyltransferase/sulfurtransferase MoeZ</fullName>
    </submittedName>
</protein>
<dbReference type="InterPro" id="IPR050229">
    <property type="entry name" value="GlpE_sulfurtransferase"/>
</dbReference>
<dbReference type="AlphaFoldDB" id="A0A1J5R1F9"/>
<dbReference type="Gene3D" id="3.40.250.10">
    <property type="entry name" value="Rhodanese-like domain"/>
    <property type="match status" value="1"/>
</dbReference>
<sequence length="116" mass="12465">MSKYSEIQAKDLYEMLAENAPLLLVDVRNDDEVARGIIPGAIHIPLSTLPAQYDSLTKADAIVFYCHSGIRSAHAADFFTSKGAKNISHLIGGVLAWGRAGYAFAAKDEGKTNNGI</sequence>
<proteinExistence type="predicted"/>
<accession>A0A1J5R1F9</accession>
<dbReference type="GO" id="GO:0016779">
    <property type="term" value="F:nucleotidyltransferase activity"/>
    <property type="evidence" value="ECO:0007669"/>
    <property type="project" value="UniProtKB-KW"/>
</dbReference>
<evidence type="ECO:0000313" key="2">
    <source>
        <dbReference type="EMBL" id="OIQ89760.1"/>
    </source>
</evidence>
<evidence type="ECO:0000259" key="1">
    <source>
        <dbReference type="PROSITE" id="PS50206"/>
    </source>
</evidence>
<dbReference type="PROSITE" id="PS50206">
    <property type="entry name" value="RHODANESE_3"/>
    <property type="match status" value="1"/>
</dbReference>
<dbReference type="SUPFAM" id="SSF52821">
    <property type="entry name" value="Rhodanese/Cell cycle control phosphatase"/>
    <property type="match status" value="1"/>
</dbReference>
<gene>
    <name evidence="2" type="primary">moeZ_22</name>
    <name evidence="2" type="ORF">GALL_283240</name>
</gene>
<dbReference type="InterPro" id="IPR001763">
    <property type="entry name" value="Rhodanese-like_dom"/>
</dbReference>
<dbReference type="PANTHER" id="PTHR43031">
    <property type="entry name" value="FAD-DEPENDENT OXIDOREDUCTASE"/>
    <property type="match status" value="1"/>
</dbReference>
<dbReference type="EMBL" id="MLJW01000316">
    <property type="protein sequence ID" value="OIQ89760.1"/>
    <property type="molecule type" value="Genomic_DNA"/>
</dbReference>
<dbReference type="PANTHER" id="PTHR43031:SF17">
    <property type="entry name" value="SULFURTRANSFERASE YTWF-RELATED"/>
    <property type="match status" value="1"/>
</dbReference>
<reference evidence="2" key="1">
    <citation type="submission" date="2016-10" db="EMBL/GenBank/DDBJ databases">
        <title>Sequence of Gallionella enrichment culture.</title>
        <authorList>
            <person name="Poehlein A."/>
            <person name="Muehling M."/>
            <person name="Daniel R."/>
        </authorList>
    </citation>
    <scope>NUCLEOTIDE SEQUENCE</scope>
</reference>
<keyword evidence="2" id="KW-0808">Transferase</keyword>
<keyword evidence="2" id="KW-0548">Nucleotidyltransferase</keyword>